<evidence type="ECO:0000313" key="10">
    <source>
        <dbReference type="Proteomes" id="UP000678499"/>
    </source>
</evidence>
<comment type="subunit">
    <text evidence="6">Component of the Mediator complex.</text>
</comment>
<dbReference type="PANTHER" id="PTHR12465">
    <property type="entry name" value="UBIQUITIN SPECIFIC PROTEASE HOMOLOG 49"/>
    <property type="match status" value="1"/>
</dbReference>
<dbReference type="GO" id="GO:0016592">
    <property type="term" value="C:mediator complex"/>
    <property type="evidence" value="ECO:0007669"/>
    <property type="project" value="InterPro"/>
</dbReference>
<keyword evidence="4 6" id="KW-0539">Nucleus</keyword>
<evidence type="ECO:0000313" key="9">
    <source>
        <dbReference type="EMBL" id="CAD7274674.1"/>
    </source>
</evidence>
<dbReference type="InterPro" id="IPR013921">
    <property type="entry name" value="Mediator_Med20"/>
</dbReference>
<feature type="region of interest" description="Disordered" evidence="7">
    <location>
        <begin position="149"/>
        <end position="181"/>
    </location>
</feature>
<evidence type="ECO:0000259" key="8">
    <source>
        <dbReference type="Pfam" id="PF07741"/>
    </source>
</evidence>
<evidence type="ECO:0000256" key="1">
    <source>
        <dbReference type="ARBA" id="ARBA00004123"/>
    </source>
</evidence>
<keyword evidence="6" id="KW-0805">Transcription regulation</keyword>
<protein>
    <recommendedName>
        <fullName evidence="3 6">Mediator of RNA polymerase II transcription subunit 20</fullName>
    </recommendedName>
    <alternativeName>
        <fullName evidence="5 6">Mediator complex subunit 20</fullName>
    </alternativeName>
</protein>
<comment type="similarity">
    <text evidence="2 6">Belongs to the Mediator complex subunit 20 family.</text>
</comment>
<dbReference type="Proteomes" id="UP000678499">
    <property type="component" value="Unassembled WGS sequence"/>
</dbReference>
<evidence type="ECO:0000256" key="7">
    <source>
        <dbReference type="SAM" id="MobiDB-lite"/>
    </source>
</evidence>
<feature type="compositionally biased region" description="Basic and acidic residues" evidence="7">
    <location>
        <begin position="165"/>
        <end position="179"/>
    </location>
</feature>
<proteinExistence type="inferred from homology"/>
<keyword evidence="6" id="KW-0010">Activator</keyword>
<evidence type="ECO:0000256" key="4">
    <source>
        <dbReference type="ARBA" id="ARBA00023242"/>
    </source>
</evidence>
<dbReference type="GO" id="GO:0006357">
    <property type="term" value="P:regulation of transcription by RNA polymerase II"/>
    <property type="evidence" value="ECO:0007669"/>
    <property type="project" value="InterPro"/>
</dbReference>
<comment type="function">
    <text evidence="6">Component of the Mediator complex, a coactivator involved in the regulated transcription of nearly all RNA polymerase II-dependent genes. Mediator functions as a bridge to convey information from gene-specific regulatory proteins to the basal RNA polymerase II transcription machinery. Mediator is recruited to promoters by direct interactions with regulatory proteins and serves as a scaffold for the assembly of a functional preinitiation complex with RNA polymerase II and the general transcription factors.</text>
</comment>
<dbReference type="Pfam" id="PF08612">
    <property type="entry name" value="Med20"/>
    <property type="match status" value="1"/>
</dbReference>
<dbReference type="AlphaFoldDB" id="A0A7R9GB93"/>
<dbReference type="GO" id="GO:0003713">
    <property type="term" value="F:transcription coactivator activity"/>
    <property type="evidence" value="ECO:0007669"/>
    <property type="project" value="TreeGrafter"/>
</dbReference>
<feature type="region of interest" description="Disordered" evidence="7">
    <location>
        <begin position="218"/>
        <end position="238"/>
    </location>
</feature>
<reference evidence="9" key="1">
    <citation type="submission" date="2020-11" db="EMBL/GenBank/DDBJ databases">
        <authorList>
            <person name="Tran Van P."/>
        </authorList>
    </citation>
    <scope>NUCLEOTIDE SEQUENCE</scope>
</reference>
<accession>A0A7R9GB93</accession>
<keyword evidence="10" id="KW-1185">Reference proteome</keyword>
<organism evidence="9">
    <name type="scientific">Notodromas monacha</name>
    <dbReference type="NCBI Taxonomy" id="399045"/>
    <lineage>
        <taxon>Eukaryota</taxon>
        <taxon>Metazoa</taxon>
        <taxon>Ecdysozoa</taxon>
        <taxon>Arthropoda</taxon>
        <taxon>Crustacea</taxon>
        <taxon>Oligostraca</taxon>
        <taxon>Ostracoda</taxon>
        <taxon>Podocopa</taxon>
        <taxon>Podocopida</taxon>
        <taxon>Cypridocopina</taxon>
        <taxon>Cypridoidea</taxon>
        <taxon>Cyprididae</taxon>
        <taxon>Notodromas</taxon>
    </lineage>
</organism>
<feature type="domain" description="Brf1 TBP-binding" evidence="8">
    <location>
        <begin position="64"/>
        <end position="99"/>
    </location>
</feature>
<keyword evidence="6" id="KW-0804">Transcription</keyword>
<sequence>MSDLERSAEQENRDIMEFITGETRESISNIIGEEIGSVDKKLIQPAIPADEDDCKRLTSAGGLGIDDKEIDSYLLNNEESRLKSMLWAKVNAEYLREQRGEAIEKMLQEKKISSKINYDVLRNLRAMNGPDEQGAEDSPDALLAGPSKVETDISLPGTPLDGDDGSERDSGAEDVKDSVFARPTSRASKRTFLYRVRHLTGTTDQSEILVRRMLRTLSLPDRRPERKPSRKRKAPKQAPKLAVFSKTVVLEDVKPKQVDSGGSENNDVKFETLETESVADDGESEHVRFFNLMGFRLQTFPIPKDKSGPQTIELLTKRILALGAVQHGNFCVDSESFVISGKGLNKTVHILHDTERPATVFTVLEGPQHTFCVTGDLNLDVLLATITSAHGAKRTPKIECRGPRFELMNGDFLIKIGSASRTQNFRGILCEVEYQPCVIPGECWELMKEFMRSFLGSCVPDSPPAYLQNRMSEQYHPRDTVMQYLECFQVLKRPSGNPPSITPNPNR</sequence>
<name>A0A7R9GB93_9CRUS</name>
<gene>
    <name evidence="6" type="primary">MED20</name>
    <name evidence="9" type="ORF">NMOB1V02_LOCUS2497</name>
</gene>
<dbReference type="Gene3D" id="1.20.5.650">
    <property type="entry name" value="Single helix bin"/>
    <property type="match status" value="1"/>
</dbReference>
<dbReference type="EMBL" id="OA882314">
    <property type="protein sequence ID" value="CAD7274674.1"/>
    <property type="molecule type" value="Genomic_DNA"/>
</dbReference>
<dbReference type="OrthoDB" id="1854899at2759"/>
<dbReference type="InterPro" id="IPR011665">
    <property type="entry name" value="BRF1_TBP-bd_dom"/>
</dbReference>
<dbReference type="PANTHER" id="PTHR12465:SF0">
    <property type="entry name" value="MEDIATOR OF RNA POLYMERASE II TRANSCRIPTION SUBUNIT 20"/>
    <property type="match status" value="1"/>
</dbReference>
<evidence type="ECO:0000256" key="3">
    <source>
        <dbReference type="ARBA" id="ARBA00019690"/>
    </source>
</evidence>
<comment type="subcellular location">
    <subcellularLocation>
        <location evidence="1 6">Nucleus</location>
    </subcellularLocation>
</comment>
<dbReference type="Pfam" id="PF07741">
    <property type="entry name" value="BRF1"/>
    <property type="match status" value="2"/>
</dbReference>
<dbReference type="EMBL" id="CAJPEX010000277">
    <property type="protein sequence ID" value="CAG0914826.1"/>
    <property type="molecule type" value="Genomic_DNA"/>
</dbReference>
<evidence type="ECO:0000256" key="5">
    <source>
        <dbReference type="ARBA" id="ARBA00031954"/>
    </source>
</evidence>
<evidence type="ECO:0000256" key="6">
    <source>
        <dbReference type="RuleBase" id="RU364152"/>
    </source>
</evidence>
<feature type="domain" description="Brf1 TBP-binding" evidence="8">
    <location>
        <begin position="100"/>
        <end position="124"/>
    </location>
</feature>
<evidence type="ECO:0000256" key="2">
    <source>
        <dbReference type="ARBA" id="ARBA00010743"/>
    </source>
</evidence>